<dbReference type="EMBL" id="SMRU01000009">
    <property type="protein sequence ID" value="TDF96981.1"/>
    <property type="molecule type" value="Genomic_DNA"/>
</dbReference>
<feature type="transmembrane region" description="Helical" evidence="1">
    <location>
        <begin position="229"/>
        <end position="253"/>
    </location>
</feature>
<evidence type="ECO:0000313" key="2">
    <source>
        <dbReference type="EMBL" id="TDF96981.1"/>
    </source>
</evidence>
<feature type="transmembrane region" description="Helical" evidence="1">
    <location>
        <begin position="400"/>
        <end position="422"/>
    </location>
</feature>
<comment type="caution">
    <text evidence="2">The sequence shown here is derived from an EMBL/GenBank/DDBJ whole genome shotgun (WGS) entry which is preliminary data.</text>
</comment>
<proteinExistence type="predicted"/>
<feature type="transmembrane region" description="Helical" evidence="1">
    <location>
        <begin position="132"/>
        <end position="152"/>
    </location>
</feature>
<dbReference type="AlphaFoldDB" id="A0A4R5KMX9"/>
<evidence type="ECO:0000313" key="3">
    <source>
        <dbReference type="Proteomes" id="UP000295511"/>
    </source>
</evidence>
<feature type="transmembrane region" description="Helical" evidence="1">
    <location>
        <begin position="449"/>
        <end position="474"/>
    </location>
</feature>
<keyword evidence="3" id="KW-1185">Reference proteome</keyword>
<sequence length="523" mass="54160">MVAHLLSLKWRLLLNGVRRSPAQLVGMAIGALYAFGAAAGLAVALVVLRWADVQTAHSAVVLGGAAAMLGWVLVPLLASAADMTLDPARFATSAIPMRQLLAGLALAGLIGLPGAATLVVALFTTVTWWRSVPAVGGALLGAVVGVLSCVVLSKVVTTATSSLAASRRFKDVSSIVIFVPLILMGPIFASVVQGVSRSTYYLPDLARTVSWTPLGAPWSIGGDLASGDVLAAIVKALISLATLGVLFVCWNALLKRALVTPPYSGGSGKRGGKLGLFGLFPATPTGAIAARSLSYWIRDPRYAASLLVIPLLPVIFLFQSAQAGSYSMLVILGPMGAFILAWSIAADVSYDNTAFALHLATGVRGVHDRLGRALACLSLAFPIVLIFAVGPFFLTGDWAWLPGILGLSFGVLFSGLGLSSIVSARYTSSVPLPGDSPFKKPPGNVAQTLAVQLGGMGVLLLLVVPEVVFVIVQAATGESAWGWVTLGIGLVLGPVLFATGIRIGGGWLDRRGPELFAQLIVNR</sequence>
<name>A0A4R5KMX9_9MICC</name>
<feature type="transmembrane region" description="Helical" evidence="1">
    <location>
        <begin position="302"/>
        <end position="319"/>
    </location>
</feature>
<feature type="transmembrane region" description="Helical" evidence="1">
    <location>
        <begin position="100"/>
        <end position="126"/>
    </location>
</feature>
<reference evidence="2 3" key="1">
    <citation type="submission" date="2019-03" db="EMBL/GenBank/DDBJ databases">
        <title>Whole genome sequence of Arthrobacter sp JH1-1.</title>
        <authorList>
            <person name="Trinh H.N."/>
        </authorList>
    </citation>
    <scope>NUCLEOTIDE SEQUENCE [LARGE SCALE GENOMIC DNA]</scope>
    <source>
        <strain evidence="2 3">JH1-1</strain>
    </source>
</reference>
<protein>
    <submittedName>
        <fullName evidence="2">Transporter</fullName>
    </submittedName>
</protein>
<feature type="transmembrane region" description="Helical" evidence="1">
    <location>
        <begin position="21"/>
        <end position="47"/>
    </location>
</feature>
<feature type="transmembrane region" description="Helical" evidence="1">
    <location>
        <begin position="172"/>
        <end position="192"/>
    </location>
</feature>
<feature type="transmembrane region" description="Helical" evidence="1">
    <location>
        <begin position="59"/>
        <end position="79"/>
    </location>
</feature>
<feature type="transmembrane region" description="Helical" evidence="1">
    <location>
        <begin position="373"/>
        <end position="394"/>
    </location>
</feature>
<keyword evidence="1" id="KW-0812">Transmembrane</keyword>
<gene>
    <name evidence="2" type="ORF">E1809_09735</name>
</gene>
<keyword evidence="1" id="KW-0472">Membrane</keyword>
<dbReference type="OrthoDB" id="3261041at2"/>
<accession>A0A4R5KMX9</accession>
<feature type="transmembrane region" description="Helical" evidence="1">
    <location>
        <begin position="274"/>
        <end position="296"/>
    </location>
</feature>
<evidence type="ECO:0000256" key="1">
    <source>
        <dbReference type="SAM" id="Phobius"/>
    </source>
</evidence>
<feature type="transmembrane region" description="Helical" evidence="1">
    <location>
        <begin position="480"/>
        <end position="501"/>
    </location>
</feature>
<organism evidence="2 3">
    <name type="scientific">Arthrobacter terricola</name>
    <dbReference type="NCBI Taxonomy" id="2547396"/>
    <lineage>
        <taxon>Bacteria</taxon>
        <taxon>Bacillati</taxon>
        <taxon>Actinomycetota</taxon>
        <taxon>Actinomycetes</taxon>
        <taxon>Micrococcales</taxon>
        <taxon>Micrococcaceae</taxon>
        <taxon>Arthrobacter</taxon>
    </lineage>
</organism>
<dbReference type="RefSeq" id="WP_133204029.1">
    <property type="nucleotide sequence ID" value="NZ_SMRU01000009.1"/>
</dbReference>
<feature type="transmembrane region" description="Helical" evidence="1">
    <location>
        <begin position="326"/>
        <end position="344"/>
    </location>
</feature>
<keyword evidence="1" id="KW-1133">Transmembrane helix</keyword>
<dbReference type="Proteomes" id="UP000295511">
    <property type="component" value="Unassembled WGS sequence"/>
</dbReference>